<dbReference type="GO" id="GO:0008234">
    <property type="term" value="F:cysteine-type peptidase activity"/>
    <property type="evidence" value="ECO:0007669"/>
    <property type="project" value="UniProtKB-KW"/>
</dbReference>
<reference evidence="6 7" key="1">
    <citation type="submission" date="2019-12" db="EMBL/GenBank/DDBJ databases">
        <title>Mucilaginibacter sp. HME9299 genome sequencing and assembly.</title>
        <authorList>
            <person name="Kang H."/>
            <person name="Kim H."/>
            <person name="Joh K."/>
        </authorList>
    </citation>
    <scope>NUCLEOTIDE SEQUENCE [LARGE SCALE GENOMIC DNA]</scope>
    <source>
        <strain evidence="6 7">HME9299</strain>
    </source>
</reference>
<organism evidence="6 7">
    <name type="scientific">Mucilaginibacter aquatilis</name>
    <dbReference type="NCBI Taxonomy" id="1517760"/>
    <lineage>
        <taxon>Bacteria</taxon>
        <taxon>Pseudomonadati</taxon>
        <taxon>Bacteroidota</taxon>
        <taxon>Sphingobacteriia</taxon>
        <taxon>Sphingobacteriales</taxon>
        <taxon>Sphingobacteriaceae</taxon>
        <taxon>Mucilaginibacter</taxon>
    </lineage>
</organism>
<evidence type="ECO:0000259" key="5">
    <source>
        <dbReference type="PROSITE" id="PS51935"/>
    </source>
</evidence>
<evidence type="ECO:0000313" key="7">
    <source>
        <dbReference type="Proteomes" id="UP000434850"/>
    </source>
</evidence>
<evidence type="ECO:0000313" key="6">
    <source>
        <dbReference type="EMBL" id="MVN91069.1"/>
    </source>
</evidence>
<dbReference type="Proteomes" id="UP000434850">
    <property type="component" value="Unassembled WGS sequence"/>
</dbReference>
<keyword evidence="3" id="KW-0378">Hydrolase</keyword>
<sequence length="254" mass="28588">MEYGISQLAIIPVRGEASERAEMVTQLLFGETYQVLETQEKWIKIKTAYDDYEGWISKVQLTTCAMLDYEVFDEQIALPLTSKPLTEAVKVSDQSKLYLPACSALPYWNTNTCKINTELYEVADHDFAVADLITTAKSYLNTPYLWGGRTHFGIDCSGFTQAVFKLHGIKIKRDASQQAEQGEVVDFLPAAQPGDLAFFDNDEGRIVHVGIMLSADQIIHASGRVKIDKIDGQGIYSEELKKHTHKLRIVKRYA</sequence>
<dbReference type="InterPro" id="IPR038765">
    <property type="entry name" value="Papain-like_cys_pep_sf"/>
</dbReference>
<evidence type="ECO:0000256" key="3">
    <source>
        <dbReference type="ARBA" id="ARBA00022801"/>
    </source>
</evidence>
<dbReference type="PANTHER" id="PTHR47053">
    <property type="entry name" value="MUREIN DD-ENDOPEPTIDASE MEPH-RELATED"/>
    <property type="match status" value="1"/>
</dbReference>
<dbReference type="Pfam" id="PF18348">
    <property type="entry name" value="SH3_16"/>
    <property type="match status" value="1"/>
</dbReference>
<dbReference type="PROSITE" id="PS51935">
    <property type="entry name" value="NLPC_P60"/>
    <property type="match status" value="1"/>
</dbReference>
<proteinExistence type="inferred from homology"/>
<dbReference type="AlphaFoldDB" id="A0A6I4ICC2"/>
<accession>A0A6I4ICC2</accession>
<dbReference type="PANTHER" id="PTHR47053:SF1">
    <property type="entry name" value="MUREIN DD-ENDOPEPTIDASE MEPH-RELATED"/>
    <property type="match status" value="1"/>
</dbReference>
<comment type="similarity">
    <text evidence="1">Belongs to the peptidase C40 family.</text>
</comment>
<dbReference type="Gene3D" id="2.30.30.40">
    <property type="entry name" value="SH3 Domains"/>
    <property type="match status" value="1"/>
</dbReference>
<keyword evidence="7" id="KW-1185">Reference proteome</keyword>
<dbReference type="EMBL" id="WQLA01000003">
    <property type="protein sequence ID" value="MVN91069.1"/>
    <property type="molecule type" value="Genomic_DNA"/>
</dbReference>
<evidence type="ECO:0000256" key="1">
    <source>
        <dbReference type="ARBA" id="ARBA00007074"/>
    </source>
</evidence>
<dbReference type="InterPro" id="IPR041382">
    <property type="entry name" value="SH3_16"/>
</dbReference>
<keyword evidence="4" id="KW-0788">Thiol protease</keyword>
<evidence type="ECO:0000256" key="2">
    <source>
        <dbReference type="ARBA" id="ARBA00022670"/>
    </source>
</evidence>
<feature type="domain" description="NlpC/P60" evidence="5">
    <location>
        <begin position="126"/>
        <end position="254"/>
    </location>
</feature>
<dbReference type="InterPro" id="IPR000064">
    <property type="entry name" value="NLP_P60_dom"/>
</dbReference>
<dbReference type="GO" id="GO:0006508">
    <property type="term" value="P:proteolysis"/>
    <property type="evidence" value="ECO:0007669"/>
    <property type="project" value="UniProtKB-KW"/>
</dbReference>
<dbReference type="OrthoDB" id="9813368at2"/>
<dbReference type="RefSeq" id="WP_157540975.1">
    <property type="nucleotide sequence ID" value="NZ_WQLA01000003.1"/>
</dbReference>
<protein>
    <submittedName>
        <fullName evidence="6">SH3 domain-containing protein</fullName>
    </submittedName>
</protein>
<comment type="caution">
    <text evidence="6">The sequence shown here is derived from an EMBL/GenBank/DDBJ whole genome shotgun (WGS) entry which is preliminary data.</text>
</comment>
<keyword evidence="2" id="KW-0645">Protease</keyword>
<dbReference type="Pfam" id="PF00877">
    <property type="entry name" value="NLPC_P60"/>
    <property type="match status" value="1"/>
</dbReference>
<dbReference type="InterPro" id="IPR051202">
    <property type="entry name" value="Peptidase_C40"/>
</dbReference>
<dbReference type="Gene3D" id="3.90.1720.10">
    <property type="entry name" value="endopeptidase domain like (from Nostoc punctiforme)"/>
    <property type="match status" value="1"/>
</dbReference>
<evidence type="ECO:0000256" key="4">
    <source>
        <dbReference type="ARBA" id="ARBA00022807"/>
    </source>
</evidence>
<name>A0A6I4ICC2_9SPHI</name>
<gene>
    <name evidence="6" type="ORF">GO816_08035</name>
</gene>
<dbReference type="SUPFAM" id="SSF54001">
    <property type="entry name" value="Cysteine proteinases"/>
    <property type="match status" value="1"/>
</dbReference>